<dbReference type="GO" id="GO:0016705">
    <property type="term" value="F:oxidoreductase activity, acting on paired donors, with incorporation or reduction of molecular oxygen"/>
    <property type="evidence" value="ECO:0007669"/>
    <property type="project" value="InterPro"/>
</dbReference>
<keyword evidence="7" id="KW-0503">Monooxygenase</keyword>
<dbReference type="GO" id="GO:0020037">
    <property type="term" value="F:heme binding"/>
    <property type="evidence" value="ECO:0007669"/>
    <property type="project" value="InterPro"/>
</dbReference>
<dbReference type="AlphaFoldDB" id="A0A3S3NJH6"/>
<dbReference type="PROSITE" id="PS00086">
    <property type="entry name" value="CYTOCHROME_P450"/>
    <property type="match status" value="1"/>
</dbReference>
<dbReference type="EMBL" id="QPKB01000010">
    <property type="protein sequence ID" value="RWR93394.1"/>
    <property type="molecule type" value="Genomic_DNA"/>
</dbReference>
<dbReference type="InterPro" id="IPR002401">
    <property type="entry name" value="Cyt_P450_E_grp-I"/>
</dbReference>
<dbReference type="STRING" id="337451.A0A3S3NJH6"/>
<dbReference type="PANTHER" id="PTHR24286:SF221">
    <property type="entry name" value="TAXADIENE 5-ALPHA HYDROXYLASE"/>
    <property type="match status" value="1"/>
</dbReference>
<evidence type="ECO:0000256" key="5">
    <source>
        <dbReference type="ARBA" id="ARBA00023004"/>
    </source>
</evidence>
<sequence>MAPDMASVVSWPFSFSILSLSISLLLFLLLAIKTKSCKKKNLPPGDMGLPWIGETVQFYQAQVKNRLYHEFVLPRMAKHGPIFKTRLMGEPTVVVIGAEANRFFLSNEFKFVISSWPTASVELMGKDSIMGKGPELHRWLRGAFASCLNCAALEALAPKVCGLVTAHLDTSWRGRESVHLFHSAKILAFSIVCECLLGIKAEKGLVETFERVLGGVFAVAVEVPGSEFWKAKRARKEIGKVLRGVVRERKEEMERGLREEEELMLLSRLVLGLVRGEVSEEEVVDNVVLLIFAAHDTTALAISMIFRMLGHHPHCYDRLLQEHVEINKGKRDGESLTWEDVQKMKYTWQVARESMRLFPPIFGSFRKAIVDIDYKGFKIPKGWKVLWTMHGTHYDPQYFPQPEIFDPSRFEKPMPPYVFIPFGGGQRSCAGYQLAKLNMLIFIHYIVTRFEWSLLDPHEPIVVDPLPFPSKGMPIKIYPKLL</sequence>
<evidence type="ECO:0000313" key="10">
    <source>
        <dbReference type="Proteomes" id="UP000283530"/>
    </source>
</evidence>
<dbReference type="Pfam" id="PF00067">
    <property type="entry name" value="p450"/>
    <property type="match status" value="1"/>
</dbReference>
<evidence type="ECO:0000256" key="2">
    <source>
        <dbReference type="ARBA" id="ARBA00010617"/>
    </source>
</evidence>
<dbReference type="PANTHER" id="PTHR24286">
    <property type="entry name" value="CYTOCHROME P450 26"/>
    <property type="match status" value="1"/>
</dbReference>
<comment type="similarity">
    <text evidence="2 7">Belongs to the cytochrome P450 family.</text>
</comment>
<evidence type="ECO:0000256" key="4">
    <source>
        <dbReference type="ARBA" id="ARBA00023002"/>
    </source>
</evidence>
<dbReference type="FunFam" id="1.10.630.10:FF:000022">
    <property type="entry name" value="Taxadiene 5-alpha hydroxylase"/>
    <property type="match status" value="1"/>
</dbReference>
<protein>
    <submittedName>
        <fullName evidence="9">Cytochrome P450</fullName>
    </submittedName>
</protein>
<keyword evidence="4 7" id="KW-0560">Oxidoreductase</keyword>
<dbReference type="Gene3D" id="1.10.630.10">
    <property type="entry name" value="Cytochrome P450"/>
    <property type="match status" value="1"/>
</dbReference>
<name>A0A3S3NJH6_9MAGN</name>
<dbReference type="GO" id="GO:0005506">
    <property type="term" value="F:iron ion binding"/>
    <property type="evidence" value="ECO:0007669"/>
    <property type="project" value="InterPro"/>
</dbReference>
<comment type="cofactor">
    <cofactor evidence="1 6">
        <name>heme</name>
        <dbReference type="ChEBI" id="CHEBI:30413"/>
    </cofactor>
</comment>
<dbReference type="CDD" id="cd11043">
    <property type="entry name" value="CYP90-like"/>
    <property type="match status" value="1"/>
</dbReference>
<feature type="transmembrane region" description="Helical" evidence="8">
    <location>
        <begin position="12"/>
        <end position="32"/>
    </location>
</feature>
<dbReference type="InterPro" id="IPR001128">
    <property type="entry name" value="Cyt_P450"/>
</dbReference>
<dbReference type="PRINTS" id="PR00385">
    <property type="entry name" value="P450"/>
</dbReference>
<proteinExistence type="inferred from homology"/>
<feature type="binding site" description="axial binding residue" evidence="6">
    <location>
        <position position="429"/>
    </location>
    <ligand>
        <name>heme</name>
        <dbReference type="ChEBI" id="CHEBI:30413"/>
    </ligand>
    <ligandPart>
        <name>Fe</name>
        <dbReference type="ChEBI" id="CHEBI:18248"/>
    </ligandPart>
</feature>
<accession>A0A3S3NJH6</accession>
<dbReference type="GO" id="GO:0016125">
    <property type="term" value="P:sterol metabolic process"/>
    <property type="evidence" value="ECO:0007669"/>
    <property type="project" value="TreeGrafter"/>
</dbReference>
<keyword evidence="8" id="KW-1133">Transmembrane helix</keyword>
<keyword evidence="3 6" id="KW-0479">Metal-binding</keyword>
<reference evidence="9 10" key="1">
    <citation type="journal article" date="2019" name="Nat. Plants">
        <title>Stout camphor tree genome fills gaps in understanding of flowering plant genome evolution.</title>
        <authorList>
            <person name="Chaw S.M."/>
            <person name="Liu Y.C."/>
            <person name="Wu Y.W."/>
            <person name="Wang H.Y."/>
            <person name="Lin C.I."/>
            <person name="Wu C.S."/>
            <person name="Ke H.M."/>
            <person name="Chang L.Y."/>
            <person name="Hsu C.Y."/>
            <person name="Yang H.T."/>
            <person name="Sudianto E."/>
            <person name="Hsu M.H."/>
            <person name="Wu K.P."/>
            <person name="Wang L.N."/>
            <person name="Leebens-Mack J.H."/>
            <person name="Tsai I.J."/>
        </authorList>
    </citation>
    <scope>NUCLEOTIDE SEQUENCE [LARGE SCALE GENOMIC DNA]</scope>
    <source>
        <strain evidence="10">cv. Chaw 1501</strain>
        <tissue evidence="9">Young leaves</tissue>
    </source>
</reference>
<organism evidence="9 10">
    <name type="scientific">Cinnamomum micranthum f. kanehirae</name>
    <dbReference type="NCBI Taxonomy" id="337451"/>
    <lineage>
        <taxon>Eukaryota</taxon>
        <taxon>Viridiplantae</taxon>
        <taxon>Streptophyta</taxon>
        <taxon>Embryophyta</taxon>
        <taxon>Tracheophyta</taxon>
        <taxon>Spermatophyta</taxon>
        <taxon>Magnoliopsida</taxon>
        <taxon>Magnoliidae</taxon>
        <taxon>Laurales</taxon>
        <taxon>Lauraceae</taxon>
        <taxon>Cinnamomum</taxon>
    </lineage>
</organism>
<dbReference type="GO" id="GO:0004497">
    <property type="term" value="F:monooxygenase activity"/>
    <property type="evidence" value="ECO:0007669"/>
    <property type="project" value="UniProtKB-KW"/>
</dbReference>
<evidence type="ECO:0000313" key="9">
    <source>
        <dbReference type="EMBL" id="RWR93394.1"/>
    </source>
</evidence>
<evidence type="ECO:0000256" key="3">
    <source>
        <dbReference type="ARBA" id="ARBA00022723"/>
    </source>
</evidence>
<keyword evidence="6 7" id="KW-0349">Heme</keyword>
<dbReference type="InterPro" id="IPR036396">
    <property type="entry name" value="Cyt_P450_sf"/>
</dbReference>
<evidence type="ECO:0000256" key="8">
    <source>
        <dbReference type="SAM" id="Phobius"/>
    </source>
</evidence>
<dbReference type="InterPro" id="IPR017972">
    <property type="entry name" value="Cyt_P450_CS"/>
</dbReference>
<keyword evidence="8" id="KW-0812">Transmembrane</keyword>
<evidence type="ECO:0000256" key="6">
    <source>
        <dbReference type="PIRSR" id="PIRSR602401-1"/>
    </source>
</evidence>
<dbReference type="Proteomes" id="UP000283530">
    <property type="component" value="Unassembled WGS sequence"/>
</dbReference>
<comment type="caution">
    <text evidence="9">The sequence shown here is derived from an EMBL/GenBank/DDBJ whole genome shotgun (WGS) entry which is preliminary data.</text>
</comment>
<gene>
    <name evidence="9" type="ORF">CKAN_02264300</name>
</gene>
<keyword evidence="8" id="KW-0472">Membrane</keyword>
<dbReference type="OrthoDB" id="442633at2759"/>
<keyword evidence="10" id="KW-1185">Reference proteome</keyword>
<dbReference type="PRINTS" id="PR00463">
    <property type="entry name" value="EP450I"/>
</dbReference>
<evidence type="ECO:0000256" key="1">
    <source>
        <dbReference type="ARBA" id="ARBA00001971"/>
    </source>
</evidence>
<evidence type="ECO:0000256" key="7">
    <source>
        <dbReference type="RuleBase" id="RU000461"/>
    </source>
</evidence>
<dbReference type="SUPFAM" id="SSF48264">
    <property type="entry name" value="Cytochrome P450"/>
    <property type="match status" value="1"/>
</dbReference>
<keyword evidence="5 6" id="KW-0408">Iron</keyword>